<protein>
    <submittedName>
        <fullName evidence="1">Uncharacterized protein</fullName>
    </submittedName>
</protein>
<organism evidence="1 2">
    <name type="scientific">Cordylochernes scorpioides</name>
    <dbReference type="NCBI Taxonomy" id="51811"/>
    <lineage>
        <taxon>Eukaryota</taxon>
        <taxon>Metazoa</taxon>
        <taxon>Ecdysozoa</taxon>
        <taxon>Arthropoda</taxon>
        <taxon>Chelicerata</taxon>
        <taxon>Arachnida</taxon>
        <taxon>Pseudoscorpiones</taxon>
        <taxon>Cheliferoidea</taxon>
        <taxon>Chernetidae</taxon>
        <taxon>Cordylochernes</taxon>
    </lineage>
</organism>
<proteinExistence type="predicted"/>
<reference evidence="1 2" key="1">
    <citation type="submission" date="2022-01" db="EMBL/GenBank/DDBJ databases">
        <title>A chromosomal length assembly of Cordylochernes scorpioides.</title>
        <authorList>
            <person name="Zeh D."/>
            <person name="Zeh J."/>
        </authorList>
    </citation>
    <scope>NUCLEOTIDE SEQUENCE [LARGE SCALE GENOMIC DNA]</scope>
    <source>
        <strain evidence="1">IN4F17</strain>
        <tissue evidence="1">Whole Body</tissue>
    </source>
</reference>
<evidence type="ECO:0000313" key="2">
    <source>
        <dbReference type="Proteomes" id="UP001235939"/>
    </source>
</evidence>
<keyword evidence="2" id="KW-1185">Reference proteome</keyword>
<dbReference type="EMBL" id="CP092869">
    <property type="protein sequence ID" value="UYV69925.1"/>
    <property type="molecule type" value="Genomic_DNA"/>
</dbReference>
<sequence length="116" mass="12523">MPNVAFSGAAPRLYFAQTPEVSYSGPGEEKIRGISKVEKSDSQEVKSAEVSKAEISYFFSSLSFSKMEGHILVGLSSVQLADKLIEEGLDIEDALEDLPPCVKEPNALCSAIFSFS</sequence>
<name>A0ABY6KM41_9ARAC</name>
<dbReference type="Proteomes" id="UP001235939">
    <property type="component" value="Chromosome 07"/>
</dbReference>
<evidence type="ECO:0000313" key="1">
    <source>
        <dbReference type="EMBL" id="UYV69925.1"/>
    </source>
</evidence>
<accession>A0ABY6KM41</accession>
<gene>
    <name evidence="1" type="ORF">LAZ67_7001234</name>
</gene>